<dbReference type="PROSITE" id="PS50213">
    <property type="entry name" value="FAS1"/>
    <property type="match status" value="4"/>
</dbReference>
<feature type="domain" description="FAS1" evidence="1">
    <location>
        <begin position="32"/>
        <end position="161"/>
    </location>
</feature>
<dbReference type="OrthoDB" id="6368361at2759"/>
<name>A0A553NSX7_TIGCA</name>
<proteinExistence type="predicted"/>
<dbReference type="GO" id="GO:0050839">
    <property type="term" value="F:cell adhesion molecule binding"/>
    <property type="evidence" value="ECO:0007669"/>
    <property type="project" value="TreeGrafter"/>
</dbReference>
<feature type="domain" description="FAS1" evidence="1">
    <location>
        <begin position="488"/>
        <end position="639"/>
    </location>
</feature>
<evidence type="ECO:0000313" key="3">
    <source>
        <dbReference type="Proteomes" id="UP000318571"/>
    </source>
</evidence>
<reference evidence="2 3" key="1">
    <citation type="journal article" date="2018" name="Nat. Ecol. Evol.">
        <title>Genomic signatures of mitonuclear coevolution across populations of Tigriopus californicus.</title>
        <authorList>
            <person name="Barreto F.S."/>
            <person name="Watson E.T."/>
            <person name="Lima T.G."/>
            <person name="Willett C.S."/>
            <person name="Edmands S."/>
            <person name="Li W."/>
            <person name="Burton R.S."/>
        </authorList>
    </citation>
    <scope>NUCLEOTIDE SEQUENCE [LARGE SCALE GENOMIC DNA]</scope>
    <source>
        <strain evidence="2 3">San Diego</strain>
    </source>
</reference>
<evidence type="ECO:0000313" key="2">
    <source>
        <dbReference type="EMBL" id="TRY68541.1"/>
    </source>
</evidence>
<gene>
    <name evidence="2" type="ORF">TCAL_07251</name>
</gene>
<sequence>MRVSKVGPEYNSFKMWGSFGVVCLIFATSANAANVLETMEAKSVEQFIQQITNTPTATQFIQNEITVFAPSNDAMNKFDGPKDENFVRNHMVNIAVRIGGNGEPSRITQVPSMLPGSPPLYVTKDGGNFYVNGAELIMRNLKAKSDTTDKVQYLHIIDRVLEPLTPQDGDSQTLVGLTAGKLLRESDKFRIGESTIAEFTSQVRSKNKLDLFEAPGQHTFFVPVDSAFQNLSKELVDENVIRGHVVPNTLLFTRPILKSEAKTATYTEGSSIKVTASIQNTPSGPQVKSNTVQGNRHHTREHVLANVVRANIPVSNGIVHLIDKPLVIIANPLSEYLALEEQQGGRLSRFARYVRKFAPDLQTLIESTKTGTVFAPTDDAFGSMTEAEMEEILQDPEEAQKILGMHFVDQRIASDDIRITQPQNDEGMFGVNVPFPETSKDKVWFYYDPDSHSLMVDAVGVSAKVTEADVGASNGVIHVINRVFGLPSQSVFDKLATDPMLSSSFSLGNQDHFNDRLSNPEESFTFFVPTNKAWELIQKQSASTHKILFMGAFSYQSQSLLERHFKIGEALSVEEMVERTEDNGEGVEMLRGTSPLSVGMDTDEDGEYAYVEWENIRAKIIRPNLKCSNGYVHILDRVLMKPRDVVLSGAPDPYQSTSLWPITALTSVLSWSVSRALL</sequence>
<dbReference type="GO" id="GO:0031012">
    <property type="term" value="C:extracellular matrix"/>
    <property type="evidence" value="ECO:0007669"/>
    <property type="project" value="TreeGrafter"/>
</dbReference>
<dbReference type="STRING" id="6832.A0A553NSX7"/>
<dbReference type="SUPFAM" id="SSF82153">
    <property type="entry name" value="FAS1 domain"/>
    <property type="match status" value="4"/>
</dbReference>
<dbReference type="Proteomes" id="UP000318571">
    <property type="component" value="Chromosome 1"/>
</dbReference>
<dbReference type="AlphaFoldDB" id="A0A553NSX7"/>
<dbReference type="GO" id="GO:0005615">
    <property type="term" value="C:extracellular space"/>
    <property type="evidence" value="ECO:0007669"/>
    <property type="project" value="TreeGrafter"/>
</dbReference>
<dbReference type="Pfam" id="PF02469">
    <property type="entry name" value="Fasciclin"/>
    <property type="match status" value="4"/>
</dbReference>
<feature type="domain" description="FAS1" evidence="1">
    <location>
        <begin position="334"/>
        <end position="484"/>
    </location>
</feature>
<dbReference type="InterPro" id="IPR000782">
    <property type="entry name" value="FAS1_domain"/>
</dbReference>
<dbReference type="OMA" id="LYADNAM"/>
<dbReference type="InterPro" id="IPR050904">
    <property type="entry name" value="Adhesion/Biosynth-related"/>
</dbReference>
<dbReference type="PANTHER" id="PTHR10900">
    <property type="entry name" value="PERIOSTIN-RELATED"/>
    <property type="match status" value="1"/>
</dbReference>
<keyword evidence="3" id="KW-1185">Reference proteome</keyword>
<dbReference type="PANTHER" id="PTHR10900:SF80">
    <property type="entry name" value="FASCICLIN-1"/>
    <property type="match status" value="1"/>
</dbReference>
<protein>
    <recommendedName>
        <fullName evidence="1">FAS1 domain-containing protein</fullName>
    </recommendedName>
</protein>
<feature type="domain" description="FAS1" evidence="1">
    <location>
        <begin position="176"/>
        <end position="326"/>
    </location>
</feature>
<dbReference type="InterPro" id="IPR036378">
    <property type="entry name" value="FAS1_dom_sf"/>
</dbReference>
<dbReference type="Gene3D" id="2.30.180.10">
    <property type="entry name" value="FAS1 domain"/>
    <property type="match status" value="4"/>
</dbReference>
<dbReference type="GO" id="GO:0007155">
    <property type="term" value="P:cell adhesion"/>
    <property type="evidence" value="ECO:0007669"/>
    <property type="project" value="TreeGrafter"/>
</dbReference>
<dbReference type="SMART" id="SM00554">
    <property type="entry name" value="FAS1"/>
    <property type="match status" value="4"/>
</dbReference>
<dbReference type="GO" id="GO:0030198">
    <property type="term" value="P:extracellular matrix organization"/>
    <property type="evidence" value="ECO:0007669"/>
    <property type="project" value="TreeGrafter"/>
</dbReference>
<evidence type="ECO:0000259" key="1">
    <source>
        <dbReference type="PROSITE" id="PS50213"/>
    </source>
</evidence>
<comment type="caution">
    <text evidence="2">The sequence shown here is derived from an EMBL/GenBank/DDBJ whole genome shotgun (WGS) entry which is preliminary data.</text>
</comment>
<accession>A0A553NSX7</accession>
<dbReference type="EMBL" id="VCGU01000010">
    <property type="protein sequence ID" value="TRY68541.1"/>
    <property type="molecule type" value="Genomic_DNA"/>
</dbReference>
<organism evidence="2 3">
    <name type="scientific">Tigriopus californicus</name>
    <name type="common">Marine copepod</name>
    <dbReference type="NCBI Taxonomy" id="6832"/>
    <lineage>
        <taxon>Eukaryota</taxon>
        <taxon>Metazoa</taxon>
        <taxon>Ecdysozoa</taxon>
        <taxon>Arthropoda</taxon>
        <taxon>Crustacea</taxon>
        <taxon>Multicrustacea</taxon>
        <taxon>Hexanauplia</taxon>
        <taxon>Copepoda</taxon>
        <taxon>Harpacticoida</taxon>
        <taxon>Harpacticidae</taxon>
        <taxon>Tigriopus</taxon>
    </lineage>
</organism>